<dbReference type="SUPFAM" id="SSF55874">
    <property type="entry name" value="ATPase domain of HSP90 chaperone/DNA topoisomerase II/histidine kinase"/>
    <property type="match status" value="1"/>
</dbReference>
<keyword evidence="15" id="KW-1185">Reference proteome</keyword>
<evidence type="ECO:0000256" key="4">
    <source>
        <dbReference type="ARBA" id="ARBA00022553"/>
    </source>
</evidence>
<evidence type="ECO:0000256" key="3">
    <source>
        <dbReference type="ARBA" id="ARBA00012438"/>
    </source>
</evidence>
<dbReference type="Proteomes" id="UP000182977">
    <property type="component" value="Chromosome I"/>
</dbReference>
<dbReference type="InterPro" id="IPR003660">
    <property type="entry name" value="HAMP_dom"/>
</dbReference>
<dbReference type="PROSITE" id="PS50885">
    <property type="entry name" value="HAMP"/>
    <property type="match status" value="1"/>
</dbReference>
<evidence type="ECO:0000256" key="8">
    <source>
        <dbReference type="ARBA" id="ARBA00022989"/>
    </source>
</evidence>
<gene>
    <name evidence="14" type="ORF">SAMN04488563_5738</name>
</gene>
<evidence type="ECO:0000259" key="12">
    <source>
        <dbReference type="PROSITE" id="PS50109"/>
    </source>
</evidence>
<feature type="transmembrane region" description="Helical" evidence="11">
    <location>
        <begin position="12"/>
        <end position="32"/>
    </location>
</feature>
<dbReference type="SMART" id="SM00388">
    <property type="entry name" value="HisKA"/>
    <property type="match status" value="1"/>
</dbReference>
<dbReference type="Gene3D" id="1.10.287.130">
    <property type="match status" value="1"/>
</dbReference>
<dbReference type="CDD" id="cd06225">
    <property type="entry name" value="HAMP"/>
    <property type="match status" value="1"/>
</dbReference>
<keyword evidence="5" id="KW-0808">Transferase</keyword>
<feature type="transmembrane region" description="Helical" evidence="11">
    <location>
        <begin position="161"/>
        <end position="186"/>
    </location>
</feature>
<comment type="catalytic activity">
    <reaction evidence="1">
        <text>ATP + protein L-histidine = ADP + protein N-phospho-L-histidine.</text>
        <dbReference type="EC" id="2.7.13.3"/>
    </reaction>
</comment>
<sequence>MRTPRSLRAQLSISAAVLVLVIVALAGVLVALRMDARDRAEVDRQLADRLDRVEVDVTKLLAGDEHDEPPAPDGTDGYGGLLAGSDSLTRVLDGAEVLVQRGQLPAAPVPAPAPAADGYSTVEIDGAPWRSLVTTTADGELRLQVLQSLAPVEDRRTANTWLVAGVTVAATALAAAGGWLVARLVLHPLDRLRRGLQTVRADRDVSHRLPTVVRPQEVSELSATLNDMLERLQRGMFATRRFTADAGHELRTPLASLGSYLETLRRYPSVPPEQRRQLLEAAAAEHRRVVSLLDGLQTLARGDAAIPGGEPVDLADLAADAVSRAARRHPGGTVRLRADAPADATVIGWPDGLRLALDNLIDNAAKHGRPGGTVVVSVSVDGDRLALAVEDDGPGLPAEHRDAVRQRFARGPHPRVDGSGLGLALVEQQAGLSGGALLLGDGPAGGLAATLLLPRAGS</sequence>
<dbReference type="Pfam" id="PF02518">
    <property type="entry name" value="HATPase_c"/>
    <property type="match status" value="1"/>
</dbReference>
<comment type="subcellular location">
    <subcellularLocation>
        <location evidence="2">Cell membrane</location>
    </subcellularLocation>
</comment>
<evidence type="ECO:0000256" key="1">
    <source>
        <dbReference type="ARBA" id="ARBA00000085"/>
    </source>
</evidence>
<dbReference type="OrthoDB" id="5241347at2"/>
<evidence type="ECO:0000256" key="5">
    <source>
        <dbReference type="ARBA" id="ARBA00022679"/>
    </source>
</evidence>
<keyword evidence="11" id="KW-0472">Membrane</keyword>
<dbReference type="GO" id="GO:0000155">
    <property type="term" value="F:phosphorelay sensor kinase activity"/>
    <property type="evidence" value="ECO:0007669"/>
    <property type="project" value="InterPro"/>
</dbReference>
<proteinExistence type="predicted"/>
<dbReference type="InterPro" id="IPR003661">
    <property type="entry name" value="HisK_dim/P_dom"/>
</dbReference>
<keyword evidence="9" id="KW-0902">Two-component regulatory system</keyword>
<dbReference type="InterPro" id="IPR050428">
    <property type="entry name" value="TCS_sensor_his_kinase"/>
</dbReference>
<feature type="domain" description="Histidine kinase" evidence="12">
    <location>
        <begin position="245"/>
        <end position="457"/>
    </location>
</feature>
<accession>A0A1H2LC81</accession>
<evidence type="ECO:0000256" key="10">
    <source>
        <dbReference type="SAM" id="MobiDB-lite"/>
    </source>
</evidence>
<feature type="region of interest" description="Disordered" evidence="10">
    <location>
        <begin position="60"/>
        <end position="79"/>
    </location>
</feature>
<evidence type="ECO:0000256" key="7">
    <source>
        <dbReference type="ARBA" id="ARBA00022777"/>
    </source>
</evidence>
<dbReference type="PANTHER" id="PTHR45436">
    <property type="entry name" value="SENSOR HISTIDINE KINASE YKOH"/>
    <property type="match status" value="1"/>
</dbReference>
<name>A0A1H2LC81_9ACTN</name>
<keyword evidence="6 11" id="KW-0812">Transmembrane</keyword>
<dbReference type="Gene3D" id="6.10.340.10">
    <property type="match status" value="1"/>
</dbReference>
<dbReference type="EC" id="2.7.13.3" evidence="3"/>
<evidence type="ECO:0000256" key="2">
    <source>
        <dbReference type="ARBA" id="ARBA00004236"/>
    </source>
</evidence>
<dbReference type="Pfam" id="PF00672">
    <property type="entry name" value="HAMP"/>
    <property type="match status" value="1"/>
</dbReference>
<dbReference type="PANTHER" id="PTHR45436:SF5">
    <property type="entry name" value="SENSOR HISTIDINE KINASE TRCS"/>
    <property type="match status" value="1"/>
</dbReference>
<organism evidence="14 15">
    <name type="scientific">Jiangella alkaliphila</name>
    <dbReference type="NCBI Taxonomy" id="419479"/>
    <lineage>
        <taxon>Bacteria</taxon>
        <taxon>Bacillati</taxon>
        <taxon>Actinomycetota</taxon>
        <taxon>Actinomycetes</taxon>
        <taxon>Jiangellales</taxon>
        <taxon>Jiangellaceae</taxon>
        <taxon>Jiangella</taxon>
    </lineage>
</organism>
<feature type="domain" description="HAMP" evidence="13">
    <location>
        <begin position="183"/>
        <end position="237"/>
    </location>
</feature>
<dbReference type="Pfam" id="PF00512">
    <property type="entry name" value="HisKA"/>
    <property type="match status" value="1"/>
</dbReference>
<dbReference type="InterPro" id="IPR005467">
    <property type="entry name" value="His_kinase_dom"/>
</dbReference>
<dbReference type="AlphaFoldDB" id="A0A1H2LC81"/>
<evidence type="ECO:0000256" key="11">
    <source>
        <dbReference type="SAM" id="Phobius"/>
    </source>
</evidence>
<dbReference type="SMART" id="SM00304">
    <property type="entry name" value="HAMP"/>
    <property type="match status" value="1"/>
</dbReference>
<dbReference type="InterPro" id="IPR036890">
    <property type="entry name" value="HATPase_C_sf"/>
</dbReference>
<dbReference type="Gene3D" id="3.30.565.10">
    <property type="entry name" value="Histidine kinase-like ATPase, C-terminal domain"/>
    <property type="match status" value="1"/>
</dbReference>
<dbReference type="EMBL" id="LT629791">
    <property type="protein sequence ID" value="SDU78228.1"/>
    <property type="molecule type" value="Genomic_DNA"/>
</dbReference>
<keyword evidence="7 14" id="KW-0418">Kinase</keyword>
<protein>
    <recommendedName>
        <fullName evidence="3">histidine kinase</fullName>
        <ecNumber evidence="3">2.7.13.3</ecNumber>
    </recommendedName>
</protein>
<dbReference type="InterPro" id="IPR036097">
    <property type="entry name" value="HisK_dim/P_sf"/>
</dbReference>
<dbReference type="SUPFAM" id="SSF47384">
    <property type="entry name" value="Homodimeric domain of signal transducing histidine kinase"/>
    <property type="match status" value="1"/>
</dbReference>
<dbReference type="GO" id="GO:0005886">
    <property type="term" value="C:plasma membrane"/>
    <property type="evidence" value="ECO:0007669"/>
    <property type="project" value="UniProtKB-SubCell"/>
</dbReference>
<evidence type="ECO:0000313" key="14">
    <source>
        <dbReference type="EMBL" id="SDU78228.1"/>
    </source>
</evidence>
<dbReference type="SMART" id="SM00387">
    <property type="entry name" value="HATPase_c"/>
    <property type="match status" value="1"/>
</dbReference>
<keyword evidence="4" id="KW-0597">Phosphoprotein</keyword>
<evidence type="ECO:0000256" key="9">
    <source>
        <dbReference type="ARBA" id="ARBA00023012"/>
    </source>
</evidence>
<dbReference type="STRING" id="419479.SAMN04488563_5738"/>
<dbReference type="CDD" id="cd00075">
    <property type="entry name" value="HATPase"/>
    <property type="match status" value="1"/>
</dbReference>
<evidence type="ECO:0000259" key="13">
    <source>
        <dbReference type="PROSITE" id="PS50885"/>
    </source>
</evidence>
<dbReference type="CDD" id="cd00082">
    <property type="entry name" value="HisKA"/>
    <property type="match status" value="1"/>
</dbReference>
<dbReference type="InterPro" id="IPR003594">
    <property type="entry name" value="HATPase_dom"/>
</dbReference>
<keyword evidence="8 11" id="KW-1133">Transmembrane helix</keyword>
<evidence type="ECO:0000313" key="15">
    <source>
        <dbReference type="Proteomes" id="UP000182977"/>
    </source>
</evidence>
<reference evidence="15" key="1">
    <citation type="submission" date="2016-10" db="EMBL/GenBank/DDBJ databases">
        <authorList>
            <person name="Varghese N."/>
            <person name="Submissions S."/>
        </authorList>
    </citation>
    <scope>NUCLEOTIDE SEQUENCE [LARGE SCALE GENOMIC DNA]</scope>
    <source>
        <strain evidence="15">DSM 45079</strain>
    </source>
</reference>
<evidence type="ECO:0000256" key="6">
    <source>
        <dbReference type="ARBA" id="ARBA00022692"/>
    </source>
</evidence>
<dbReference type="PROSITE" id="PS50109">
    <property type="entry name" value="HIS_KIN"/>
    <property type="match status" value="1"/>
</dbReference>